<feature type="domain" description="Acyl-CoA dehydrogenase 11-like C-terminal" evidence="8">
    <location>
        <begin position="462"/>
        <end position="559"/>
    </location>
</feature>
<dbReference type="SUPFAM" id="SSF47203">
    <property type="entry name" value="Acyl-CoA dehydrogenase C-terminal domain-like"/>
    <property type="match status" value="1"/>
</dbReference>
<dbReference type="PANTHER" id="PTHR42707:SF2">
    <property type="entry name" value="ACD11 DEHYDROGENASE"/>
    <property type="match status" value="1"/>
</dbReference>
<name>A0ABP1RM45_9HEXA</name>
<dbReference type="InterPro" id="IPR009075">
    <property type="entry name" value="AcylCo_DH/oxidase_C"/>
</dbReference>
<dbReference type="InterPro" id="IPR041504">
    <property type="entry name" value="AidB_N"/>
</dbReference>
<protein>
    <recommendedName>
        <fullName evidence="11">Acyl-CoA dehydrogenase AidB</fullName>
    </recommendedName>
</protein>
<reference evidence="9 10" key="1">
    <citation type="submission" date="2024-08" db="EMBL/GenBank/DDBJ databases">
        <authorList>
            <person name="Cucini C."/>
            <person name="Frati F."/>
        </authorList>
    </citation>
    <scope>NUCLEOTIDE SEQUENCE [LARGE SCALE GENOMIC DNA]</scope>
</reference>
<keyword evidence="10" id="KW-1185">Reference proteome</keyword>
<comment type="caution">
    <text evidence="9">The sequence shown here is derived from an EMBL/GenBank/DDBJ whole genome shotgun (WGS) entry which is preliminary data.</text>
</comment>
<dbReference type="Gene3D" id="1.20.140.10">
    <property type="entry name" value="Butyryl-CoA Dehydrogenase, subunit A, domain 3"/>
    <property type="match status" value="1"/>
</dbReference>
<evidence type="ECO:0000256" key="1">
    <source>
        <dbReference type="ARBA" id="ARBA00009347"/>
    </source>
</evidence>
<dbReference type="InterPro" id="IPR036250">
    <property type="entry name" value="AcylCo_DH-like_C"/>
</dbReference>
<evidence type="ECO:0000256" key="2">
    <source>
        <dbReference type="ARBA" id="ARBA00022630"/>
    </source>
</evidence>
<dbReference type="SUPFAM" id="SSF56645">
    <property type="entry name" value="Acyl-CoA dehydrogenase NM domain-like"/>
    <property type="match status" value="1"/>
</dbReference>
<dbReference type="Gene3D" id="6.10.250.600">
    <property type="match status" value="1"/>
</dbReference>
<evidence type="ECO:0000313" key="9">
    <source>
        <dbReference type="EMBL" id="CAL8130588.1"/>
    </source>
</evidence>
<dbReference type="Pfam" id="PF18158">
    <property type="entry name" value="AidB_N"/>
    <property type="match status" value="1"/>
</dbReference>
<evidence type="ECO:0000313" key="10">
    <source>
        <dbReference type="Proteomes" id="UP001642540"/>
    </source>
</evidence>
<evidence type="ECO:0008006" key="11">
    <source>
        <dbReference type="Google" id="ProtNLM"/>
    </source>
</evidence>
<evidence type="ECO:0000256" key="4">
    <source>
        <dbReference type="RuleBase" id="RU362125"/>
    </source>
</evidence>
<dbReference type="InterPro" id="IPR052904">
    <property type="entry name" value="Acyl-CoA_dehydrogenase-like"/>
</dbReference>
<evidence type="ECO:0000259" key="8">
    <source>
        <dbReference type="Pfam" id="PF22217"/>
    </source>
</evidence>
<accession>A0ABP1RM45</accession>
<feature type="domain" description="Acyl-CoA dehydrogenase/oxidase C-terminal" evidence="5">
    <location>
        <begin position="293"/>
        <end position="450"/>
    </location>
</feature>
<comment type="similarity">
    <text evidence="1 4">Belongs to the acyl-CoA dehydrogenase family.</text>
</comment>
<gene>
    <name evidence="9" type="ORF">ODALV1_LOCUS23796</name>
</gene>
<evidence type="ECO:0000259" key="5">
    <source>
        <dbReference type="Pfam" id="PF00441"/>
    </source>
</evidence>
<feature type="domain" description="Acyl-CoA oxidase/dehydrogenase middle" evidence="6">
    <location>
        <begin position="179"/>
        <end position="282"/>
    </location>
</feature>
<dbReference type="InterPro" id="IPR009100">
    <property type="entry name" value="AcylCoA_DH/oxidase_NM_dom_sf"/>
</dbReference>
<keyword evidence="3 4" id="KW-0274">FAD</keyword>
<dbReference type="Gene3D" id="2.40.110.20">
    <property type="match status" value="1"/>
</dbReference>
<evidence type="ECO:0000259" key="6">
    <source>
        <dbReference type="Pfam" id="PF02770"/>
    </source>
</evidence>
<dbReference type="Pfam" id="PF22217">
    <property type="entry name" value="ACDH-11_C"/>
    <property type="match status" value="1"/>
</dbReference>
<keyword evidence="2 4" id="KW-0285">Flavoprotein</keyword>
<dbReference type="Pfam" id="PF00441">
    <property type="entry name" value="Acyl-CoA_dh_1"/>
    <property type="match status" value="1"/>
</dbReference>
<dbReference type="PANTHER" id="PTHR42707">
    <property type="entry name" value="ACYL-COA DEHYDROGENASE"/>
    <property type="match status" value="1"/>
</dbReference>
<dbReference type="InterPro" id="IPR053998">
    <property type="entry name" value="ACDH-11_C"/>
</dbReference>
<dbReference type="Pfam" id="PF02770">
    <property type="entry name" value="Acyl-CoA_dh_M"/>
    <property type="match status" value="1"/>
</dbReference>
<evidence type="ECO:0000256" key="3">
    <source>
        <dbReference type="ARBA" id="ARBA00022827"/>
    </source>
</evidence>
<sequence length="582" mass="64810">MRSAFRHSQVGSFFQAEPRIGNPYAGDKFLQRLLQRLLPTEIFSDVHSELMRLGKRIEDEIEPLGIQCEMNPPTLNQTDPWGKRVDEVVTSPFWKRMKEISAEEGIVATGYERKHGEYSRIHQFAKCLIFHPSSGLYSCPLAMTDGAAKTFEALKLPKYNDVYSRLTSRDPSKFWSCGQWMTERRGGSDVANGTETVAVKQSDGSFNLYGYKWFSSATDADISLTLARIVDEEGHTKEGTSGLSMFILKTRNQDGSLNNIHVMKLKNKLGTRSLPTGELLLDGTNAELLSEPGRGVACISNMLTMTRLHNTTGSISAMRRVILLARDYSMKRSCFGSKISEYPLHVDTLAEMELECRAGTVLLFELVRILGLQEAGKATEEEELIFRLLTPVVKLFTAKRSMGVVSEGLECFGGQGYIEDTGIPAILRNNQVTPIWEGTTNVLSLDMLRAVAKSRGKAFLSLQSALTRRLGVVVQKRHDLKPAADRLLKEIETLIEMASKFEVSEAMARARIIAFAVGEIASGMLLLEQAVETDSSTDLHSAHRWIRNVTDVQKKLNEADPVESTTSFDMVFDGYVGINSKL</sequence>
<dbReference type="Proteomes" id="UP001642540">
    <property type="component" value="Unassembled WGS sequence"/>
</dbReference>
<proteinExistence type="inferred from homology"/>
<feature type="domain" description="Adaptive response protein AidB N-terminal" evidence="7">
    <location>
        <begin position="22"/>
        <end position="152"/>
    </location>
</feature>
<evidence type="ECO:0000259" key="7">
    <source>
        <dbReference type="Pfam" id="PF18158"/>
    </source>
</evidence>
<dbReference type="InterPro" id="IPR006091">
    <property type="entry name" value="Acyl-CoA_Oxase/DH_mid-dom"/>
</dbReference>
<organism evidence="9 10">
    <name type="scientific">Orchesella dallaii</name>
    <dbReference type="NCBI Taxonomy" id="48710"/>
    <lineage>
        <taxon>Eukaryota</taxon>
        <taxon>Metazoa</taxon>
        <taxon>Ecdysozoa</taxon>
        <taxon>Arthropoda</taxon>
        <taxon>Hexapoda</taxon>
        <taxon>Collembola</taxon>
        <taxon>Entomobryomorpha</taxon>
        <taxon>Entomobryoidea</taxon>
        <taxon>Orchesellidae</taxon>
        <taxon>Orchesellinae</taxon>
        <taxon>Orchesella</taxon>
    </lineage>
</organism>
<keyword evidence="4" id="KW-0560">Oxidoreductase</keyword>
<comment type="cofactor">
    <cofactor evidence="4">
        <name>FAD</name>
        <dbReference type="ChEBI" id="CHEBI:57692"/>
    </cofactor>
</comment>
<dbReference type="EMBL" id="CAXLJM020000083">
    <property type="protein sequence ID" value="CAL8130588.1"/>
    <property type="molecule type" value="Genomic_DNA"/>
</dbReference>